<evidence type="ECO:0000313" key="13">
    <source>
        <dbReference type="Proteomes" id="UP001163046"/>
    </source>
</evidence>
<dbReference type="PANTHER" id="PTHR24246:SF27">
    <property type="entry name" value="ADENOSINE RECEPTOR, ISOFORM A"/>
    <property type="match status" value="1"/>
</dbReference>
<keyword evidence="3 10" id="KW-0812">Transmembrane</keyword>
<reference evidence="12" key="1">
    <citation type="submission" date="2023-01" db="EMBL/GenBank/DDBJ databases">
        <title>Genome assembly of the deep-sea coral Lophelia pertusa.</title>
        <authorList>
            <person name="Herrera S."/>
            <person name="Cordes E."/>
        </authorList>
    </citation>
    <scope>NUCLEOTIDE SEQUENCE</scope>
    <source>
        <strain evidence="12">USNM1676648</strain>
        <tissue evidence="12">Polyp</tissue>
    </source>
</reference>
<feature type="transmembrane region" description="Helical" evidence="10">
    <location>
        <begin position="139"/>
        <end position="160"/>
    </location>
</feature>
<evidence type="ECO:0000259" key="11">
    <source>
        <dbReference type="PROSITE" id="PS50262"/>
    </source>
</evidence>
<dbReference type="Pfam" id="PF00001">
    <property type="entry name" value="7tm_1"/>
    <property type="match status" value="1"/>
</dbReference>
<comment type="caution">
    <text evidence="12">The sequence shown here is derived from an EMBL/GenBank/DDBJ whole genome shotgun (WGS) entry which is preliminary data.</text>
</comment>
<name>A0A9X0CJX3_9CNID</name>
<evidence type="ECO:0000313" key="12">
    <source>
        <dbReference type="EMBL" id="KAJ7360173.1"/>
    </source>
</evidence>
<evidence type="ECO:0000256" key="4">
    <source>
        <dbReference type="ARBA" id="ARBA00022989"/>
    </source>
</evidence>
<keyword evidence="2" id="KW-1003">Cell membrane</keyword>
<sequence>MWIYVLILAWKGNGASGSIHITIIYDALDVFAALNSIFHLTAISIERFFATVYPWRHRRATQRLYRLLLLGIWVTSALVSSSFFLPFSKISFDFRFYFINLLFLIPLLIILLTYTGIWFKAKTRLTKTPDTTMKMSYTLFIVIGLFIVAWLPFFVVRAVLHFCRHYCLSWRIFYLTKLLHFSNSAVNPLVYGFRIPEYRVIFFNFSESSI</sequence>
<dbReference type="Gene3D" id="1.20.1070.10">
    <property type="entry name" value="Rhodopsin 7-helix transmembrane proteins"/>
    <property type="match status" value="1"/>
</dbReference>
<keyword evidence="7" id="KW-0675">Receptor</keyword>
<dbReference type="InterPro" id="IPR000276">
    <property type="entry name" value="GPCR_Rhodpsn"/>
</dbReference>
<evidence type="ECO:0000256" key="1">
    <source>
        <dbReference type="ARBA" id="ARBA00004651"/>
    </source>
</evidence>
<evidence type="ECO:0000256" key="9">
    <source>
        <dbReference type="ARBA" id="ARBA00023224"/>
    </source>
</evidence>
<keyword evidence="5" id="KW-0297">G-protein coupled receptor</keyword>
<dbReference type="Proteomes" id="UP001163046">
    <property type="component" value="Unassembled WGS sequence"/>
</dbReference>
<dbReference type="EMBL" id="MU827311">
    <property type="protein sequence ID" value="KAJ7360173.1"/>
    <property type="molecule type" value="Genomic_DNA"/>
</dbReference>
<keyword evidence="4 10" id="KW-1133">Transmembrane helix</keyword>
<gene>
    <name evidence="12" type="ORF">OS493_018163</name>
</gene>
<dbReference type="InterPro" id="IPR017452">
    <property type="entry name" value="GPCR_Rhodpsn_7TM"/>
</dbReference>
<feature type="transmembrane region" description="Helical" evidence="10">
    <location>
        <begin position="97"/>
        <end position="119"/>
    </location>
</feature>
<evidence type="ECO:0000256" key="10">
    <source>
        <dbReference type="SAM" id="Phobius"/>
    </source>
</evidence>
<evidence type="ECO:0000256" key="6">
    <source>
        <dbReference type="ARBA" id="ARBA00023136"/>
    </source>
</evidence>
<dbReference type="OrthoDB" id="5986646at2759"/>
<keyword evidence="8" id="KW-0325">Glycoprotein</keyword>
<keyword evidence="6 10" id="KW-0472">Membrane</keyword>
<keyword evidence="13" id="KW-1185">Reference proteome</keyword>
<protein>
    <recommendedName>
        <fullName evidence="11">G-protein coupled receptors family 1 profile domain-containing protein</fullName>
    </recommendedName>
</protein>
<dbReference type="PRINTS" id="PR00237">
    <property type="entry name" value="GPCRRHODOPSN"/>
</dbReference>
<proteinExistence type="predicted"/>
<evidence type="ECO:0000256" key="3">
    <source>
        <dbReference type="ARBA" id="ARBA00022692"/>
    </source>
</evidence>
<evidence type="ECO:0000256" key="7">
    <source>
        <dbReference type="ARBA" id="ARBA00023170"/>
    </source>
</evidence>
<dbReference type="GO" id="GO:0004930">
    <property type="term" value="F:G protein-coupled receptor activity"/>
    <property type="evidence" value="ECO:0007669"/>
    <property type="project" value="UniProtKB-KW"/>
</dbReference>
<evidence type="ECO:0000256" key="8">
    <source>
        <dbReference type="ARBA" id="ARBA00023180"/>
    </source>
</evidence>
<feature type="domain" description="G-protein coupled receptors family 1 profile" evidence="11">
    <location>
        <begin position="1"/>
        <end position="191"/>
    </location>
</feature>
<feature type="transmembrane region" description="Helical" evidence="10">
    <location>
        <begin position="37"/>
        <end position="55"/>
    </location>
</feature>
<dbReference type="GO" id="GO:0005886">
    <property type="term" value="C:plasma membrane"/>
    <property type="evidence" value="ECO:0007669"/>
    <property type="project" value="UniProtKB-SubCell"/>
</dbReference>
<evidence type="ECO:0000256" key="5">
    <source>
        <dbReference type="ARBA" id="ARBA00023040"/>
    </source>
</evidence>
<dbReference type="SUPFAM" id="SSF81321">
    <property type="entry name" value="Family A G protein-coupled receptor-like"/>
    <property type="match status" value="1"/>
</dbReference>
<comment type="subcellular location">
    <subcellularLocation>
        <location evidence="1">Cell membrane</location>
        <topology evidence="1">Multi-pass membrane protein</topology>
    </subcellularLocation>
</comment>
<dbReference type="PANTHER" id="PTHR24246">
    <property type="entry name" value="OLFACTORY RECEPTOR AND ADENOSINE RECEPTOR"/>
    <property type="match status" value="1"/>
</dbReference>
<dbReference type="AlphaFoldDB" id="A0A9X0CJX3"/>
<feature type="transmembrane region" description="Helical" evidence="10">
    <location>
        <begin position="67"/>
        <end position="85"/>
    </location>
</feature>
<dbReference type="PROSITE" id="PS50262">
    <property type="entry name" value="G_PROTEIN_RECEP_F1_2"/>
    <property type="match status" value="1"/>
</dbReference>
<evidence type="ECO:0000256" key="2">
    <source>
        <dbReference type="ARBA" id="ARBA00022475"/>
    </source>
</evidence>
<keyword evidence="9" id="KW-0807">Transducer</keyword>
<accession>A0A9X0CJX3</accession>
<organism evidence="12 13">
    <name type="scientific">Desmophyllum pertusum</name>
    <dbReference type="NCBI Taxonomy" id="174260"/>
    <lineage>
        <taxon>Eukaryota</taxon>
        <taxon>Metazoa</taxon>
        <taxon>Cnidaria</taxon>
        <taxon>Anthozoa</taxon>
        <taxon>Hexacorallia</taxon>
        <taxon>Scleractinia</taxon>
        <taxon>Caryophylliina</taxon>
        <taxon>Caryophylliidae</taxon>
        <taxon>Desmophyllum</taxon>
    </lineage>
</organism>